<evidence type="ECO:0000256" key="2">
    <source>
        <dbReference type="ARBA" id="ARBA00010855"/>
    </source>
</evidence>
<evidence type="ECO:0000256" key="9">
    <source>
        <dbReference type="ARBA" id="ARBA00023242"/>
    </source>
</evidence>
<feature type="region of interest" description="Disordered" evidence="11">
    <location>
        <begin position="362"/>
        <end position="431"/>
    </location>
</feature>
<keyword evidence="3" id="KW-0312">Gluconeogenesis</keyword>
<evidence type="ECO:0000256" key="7">
    <source>
        <dbReference type="ARBA" id="ARBA00023125"/>
    </source>
</evidence>
<evidence type="ECO:0000256" key="4">
    <source>
        <dbReference type="ARBA" id="ARBA00022723"/>
    </source>
</evidence>
<feature type="compositionally biased region" description="Polar residues" evidence="11">
    <location>
        <begin position="366"/>
        <end position="420"/>
    </location>
</feature>
<keyword evidence="5" id="KW-0862">Zinc</keyword>
<dbReference type="GO" id="GO:0008270">
    <property type="term" value="F:zinc ion binding"/>
    <property type="evidence" value="ECO:0007669"/>
    <property type="project" value="InterPro"/>
</dbReference>
<dbReference type="Pfam" id="PF24990">
    <property type="entry name" value="PAS_13"/>
    <property type="match status" value="1"/>
</dbReference>
<evidence type="ECO:0000256" key="1">
    <source>
        <dbReference type="ARBA" id="ARBA00004123"/>
    </source>
</evidence>
<dbReference type="GO" id="GO:0009893">
    <property type="term" value="P:positive regulation of metabolic process"/>
    <property type="evidence" value="ECO:0007669"/>
    <property type="project" value="UniProtKB-ARBA"/>
</dbReference>
<dbReference type="GO" id="GO:0000981">
    <property type="term" value="F:DNA-binding transcription factor activity, RNA polymerase II-specific"/>
    <property type="evidence" value="ECO:0007669"/>
    <property type="project" value="InterPro"/>
</dbReference>
<evidence type="ECO:0000256" key="11">
    <source>
        <dbReference type="SAM" id="MobiDB-lite"/>
    </source>
</evidence>
<dbReference type="PROSITE" id="PS50048">
    <property type="entry name" value="ZN2_CY6_FUNGAL_2"/>
    <property type="match status" value="1"/>
</dbReference>
<evidence type="ECO:0000256" key="8">
    <source>
        <dbReference type="ARBA" id="ARBA00023163"/>
    </source>
</evidence>
<feature type="compositionally biased region" description="Low complexity" evidence="11">
    <location>
        <begin position="551"/>
        <end position="571"/>
    </location>
</feature>
<dbReference type="GO" id="GO:0005634">
    <property type="term" value="C:nucleus"/>
    <property type="evidence" value="ECO:0007669"/>
    <property type="project" value="UniProtKB-SubCell"/>
</dbReference>
<dbReference type="PANTHER" id="PTHR47659">
    <property type="entry name" value="ZN(II)2CYS6 TRANSCRIPTION FACTOR (EUROFUNG)-RELATED"/>
    <property type="match status" value="1"/>
</dbReference>
<keyword evidence="6" id="KW-0805">Transcription regulation</keyword>
<keyword evidence="8" id="KW-0804">Transcription</keyword>
<feature type="compositionally biased region" description="Polar residues" evidence="11">
    <location>
        <begin position="178"/>
        <end position="204"/>
    </location>
</feature>
<keyword evidence="9" id="KW-0539">Nucleus</keyword>
<evidence type="ECO:0000313" key="14">
    <source>
        <dbReference type="Proteomes" id="UP000247233"/>
    </source>
</evidence>
<sequence length="694" mass="74505">MNVEEKDQSSPAPSAERTEASQEASAAGDQAEPPKAEANGDGHTSGAAAPGQKPNPKDPSRPRRKKARRACFACQRAHLTCGDERPCQRCIKRGLQDACHDGVRKKAKYLHDAPDGALMPSIPGGGTFYNNGGGMRNSLPLSRNGANAVNAAARQSSGANFYPTPQSTSYNVYQENAMNQGSFPSQSPVSPTFNLKATPTARANSLSSVNQPPPNPVSGPPTQSQNPFAGPFFDPSDPALFNFDLSSMNFENRYGALEFGMLGHMATGAGDSPSDSATQRGSMGRSGSAQFASTPIAAGPGFGESPGNQPPFMFGDPLLNEWPSGQAPTQPHGIPGVYPQGQGSAIPAHMGKADAPHAFAIESGPASFNSPGATTSPQMTTGFEESPFNSAVASKSNGLAPNGQRPSITTPSLKHQSLQVGTRRRQRNPSAVYDSVKEPYAYTSRFHNLTAFIQRRFPPQKRLQIAKALASIRPSFIATTKTLNRDDLIFMEKCFQRTLWEYEDFINACGTPTIVCRRTGEIAAVGKEFSILTGWKKDVLLGKEANLNVNTGGTSMPGSGTSSRSFTPRSSTAENPTPGRPQPVFLAELLDDDSVVQFYEDFARLAFGDSRGSVMTTCKLLKYKTKEDMEVASEDHQRWNSHLRKGGIASEAGMNQLGFKDGKVECAYCWTVKRDVFDIPMLIVMNVSYPPLGR</sequence>
<dbReference type="VEuPathDB" id="FungiDB:BO70DRAFT_358070"/>
<proteinExistence type="inferred from homology"/>
<evidence type="ECO:0000256" key="5">
    <source>
        <dbReference type="ARBA" id="ARBA00022833"/>
    </source>
</evidence>
<gene>
    <name evidence="13" type="ORF">BO70DRAFT_358070</name>
</gene>
<dbReference type="GO" id="GO:0000977">
    <property type="term" value="F:RNA polymerase II transcription regulatory region sequence-specific DNA binding"/>
    <property type="evidence" value="ECO:0007669"/>
    <property type="project" value="TreeGrafter"/>
</dbReference>
<dbReference type="PANTHER" id="PTHR47659:SF1">
    <property type="entry name" value="TRANSCRIPTION ACTIVATOR OF GLUCONEOGENESIS ERT1"/>
    <property type="match status" value="1"/>
</dbReference>
<feature type="region of interest" description="Disordered" evidence="11">
    <location>
        <begin position="269"/>
        <end position="350"/>
    </location>
</feature>
<feature type="compositionally biased region" description="Polar residues" evidence="11">
    <location>
        <begin position="273"/>
        <end position="293"/>
    </location>
</feature>
<comment type="similarity">
    <text evidence="2">Belongs to the ERT1/acuK family.</text>
</comment>
<comment type="caution">
    <text evidence="13">The sequence shown here is derived from an EMBL/GenBank/DDBJ whole genome shotgun (WGS) entry which is preliminary data.</text>
</comment>
<evidence type="ECO:0000256" key="3">
    <source>
        <dbReference type="ARBA" id="ARBA00022432"/>
    </source>
</evidence>
<keyword evidence="14" id="KW-1185">Reference proteome</keyword>
<organism evidence="13 14">
    <name type="scientific">Aspergillus heteromorphus CBS 117.55</name>
    <dbReference type="NCBI Taxonomy" id="1448321"/>
    <lineage>
        <taxon>Eukaryota</taxon>
        <taxon>Fungi</taxon>
        <taxon>Dikarya</taxon>
        <taxon>Ascomycota</taxon>
        <taxon>Pezizomycotina</taxon>
        <taxon>Eurotiomycetes</taxon>
        <taxon>Eurotiomycetidae</taxon>
        <taxon>Eurotiales</taxon>
        <taxon>Aspergillaceae</taxon>
        <taxon>Aspergillus</taxon>
        <taxon>Aspergillus subgen. Circumdati</taxon>
    </lineage>
</organism>
<accession>A0A317X8N8</accession>
<feature type="region of interest" description="Disordered" evidence="11">
    <location>
        <begin position="550"/>
        <end position="584"/>
    </location>
</feature>
<name>A0A317X8N8_9EURO</name>
<dbReference type="RefSeq" id="XP_025404679.1">
    <property type="nucleotide sequence ID" value="XM_025542202.1"/>
</dbReference>
<feature type="region of interest" description="Disordered" evidence="11">
    <location>
        <begin position="178"/>
        <end position="229"/>
    </location>
</feature>
<reference evidence="13 14" key="1">
    <citation type="submission" date="2016-12" db="EMBL/GenBank/DDBJ databases">
        <title>The genomes of Aspergillus section Nigri reveals drivers in fungal speciation.</title>
        <authorList>
            <consortium name="DOE Joint Genome Institute"/>
            <person name="Vesth T.C."/>
            <person name="Nybo J."/>
            <person name="Theobald S."/>
            <person name="Brandl J."/>
            <person name="Frisvad J.C."/>
            <person name="Nielsen K.F."/>
            <person name="Lyhne E.K."/>
            <person name="Kogle M.E."/>
            <person name="Kuo A."/>
            <person name="Riley R."/>
            <person name="Clum A."/>
            <person name="Nolan M."/>
            <person name="Lipzen A."/>
            <person name="Salamov A."/>
            <person name="Henrissat B."/>
            <person name="Wiebenga A."/>
            <person name="De Vries R.P."/>
            <person name="Grigoriev I.V."/>
            <person name="Mortensen U.H."/>
            <person name="Andersen M.R."/>
            <person name="Baker S.E."/>
        </authorList>
    </citation>
    <scope>NUCLEOTIDE SEQUENCE [LARGE SCALE GENOMIC DNA]</scope>
    <source>
        <strain evidence="13 14">CBS 117.55</strain>
    </source>
</reference>
<dbReference type="SUPFAM" id="SSF57701">
    <property type="entry name" value="Zn2/Cys6 DNA-binding domain"/>
    <property type="match status" value="1"/>
</dbReference>
<dbReference type="Proteomes" id="UP000247233">
    <property type="component" value="Unassembled WGS sequence"/>
</dbReference>
<evidence type="ECO:0000259" key="12">
    <source>
        <dbReference type="PROSITE" id="PS50048"/>
    </source>
</evidence>
<dbReference type="AlphaFoldDB" id="A0A317X8N8"/>
<evidence type="ECO:0000256" key="10">
    <source>
        <dbReference type="ARBA" id="ARBA00040750"/>
    </source>
</evidence>
<dbReference type="GeneID" id="37064439"/>
<dbReference type="EMBL" id="MSFL01000001">
    <property type="protein sequence ID" value="PWY92940.1"/>
    <property type="molecule type" value="Genomic_DNA"/>
</dbReference>
<comment type="subcellular location">
    <subcellularLocation>
        <location evidence="1">Nucleus</location>
    </subcellularLocation>
</comment>
<evidence type="ECO:0000313" key="13">
    <source>
        <dbReference type="EMBL" id="PWY92940.1"/>
    </source>
</evidence>
<dbReference type="InterPro" id="IPR050335">
    <property type="entry name" value="ERT1_acuK_gluconeogen_tf"/>
</dbReference>
<protein>
    <recommendedName>
        <fullName evidence="10">Transcription activator of gluconeogenesis acuK</fullName>
    </recommendedName>
</protein>
<dbReference type="InterPro" id="IPR001138">
    <property type="entry name" value="Zn2Cys6_DnaBD"/>
</dbReference>
<feature type="domain" description="Zn(2)-C6 fungal-type" evidence="12">
    <location>
        <begin position="70"/>
        <end position="99"/>
    </location>
</feature>
<dbReference type="Gene3D" id="4.10.240.10">
    <property type="entry name" value="Zn(2)-C6 fungal-type DNA-binding domain"/>
    <property type="match status" value="1"/>
</dbReference>
<keyword evidence="7" id="KW-0238">DNA-binding</keyword>
<dbReference type="CDD" id="cd00067">
    <property type="entry name" value="GAL4"/>
    <property type="match status" value="1"/>
</dbReference>
<dbReference type="InterPro" id="IPR036864">
    <property type="entry name" value="Zn2-C6_fun-type_DNA-bd_sf"/>
</dbReference>
<dbReference type="GO" id="GO:0009267">
    <property type="term" value="P:cellular response to starvation"/>
    <property type="evidence" value="ECO:0007669"/>
    <property type="project" value="TreeGrafter"/>
</dbReference>
<dbReference type="InterPro" id="IPR056751">
    <property type="entry name" value="PAS_13"/>
</dbReference>
<dbReference type="OrthoDB" id="2538135at2759"/>
<feature type="region of interest" description="Disordered" evidence="11">
    <location>
        <begin position="1"/>
        <end position="66"/>
    </location>
</feature>
<dbReference type="GO" id="GO:0006094">
    <property type="term" value="P:gluconeogenesis"/>
    <property type="evidence" value="ECO:0007669"/>
    <property type="project" value="UniProtKB-KW"/>
</dbReference>
<keyword evidence="4" id="KW-0479">Metal-binding</keyword>
<evidence type="ECO:0000256" key="6">
    <source>
        <dbReference type="ARBA" id="ARBA00023015"/>
    </source>
</evidence>
<dbReference type="STRING" id="1448321.A0A317X8N8"/>
<dbReference type="SMART" id="SM00066">
    <property type="entry name" value="GAL4"/>
    <property type="match status" value="1"/>
</dbReference>